<keyword evidence="2" id="KW-1185">Reference proteome</keyword>
<dbReference type="RefSeq" id="WP_083071550.1">
    <property type="nucleotide sequence ID" value="NZ_CTEC01000003.1"/>
</dbReference>
<dbReference type="Proteomes" id="UP000199601">
    <property type="component" value="Unassembled WGS sequence"/>
</dbReference>
<dbReference type="EMBL" id="CTEC01000003">
    <property type="protein sequence ID" value="CQD23289.1"/>
    <property type="molecule type" value="Genomic_DNA"/>
</dbReference>
<evidence type="ECO:0000313" key="2">
    <source>
        <dbReference type="Proteomes" id="UP000199601"/>
    </source>
</evidence>
<proteinExistence type="predicted"/>
<protein>
    <submittedName>
        <fullName evidence="1">Uncharacterized protein</fullName>
    </submittedName>
</protein>
<dbReference type="AlphaFoldDB" id="A0A0U1DUY8"/>
<gene>
    <name evidence="1" type="ORF">BN000_05797</name>
</gene>
<accession>A0A0U1DUY8</accession>
<reference evidence="2" key="1">
    <citation type="submission" date="2015-03" db="EMBL/GenBank/DDBJ databases">
        <authorList>
            <person name="Urmite Genomes"/>
        </authorList>
    </citation>
    <scope>NUCLEOTIDE SEQUENCE [LARGE SCALE GENOMIC DNA]</scope>
    <source>
        <strain evidence="2">CSUR P1344</strain>
    </source>
</reference>
<evidence type="ECO:0000313" key="1">
    <source>
        <dbReference type="EMBL" id="CQD23289.1"/>
    </source>
</evidence>
<organism evidence="1 2">
    <name type="scientific">Mycobacterium europaeum</name>
    <dbReference type="NCBI Taxonomy" id="761804"/>
    <lineage>
        <taxon>Bacteria</taxon>
        <taxon>Bacillati</taxon>
        <taxon>Actinomycetota</taxon>
        <taxon>Actinomycetes</taxon>
        <taxon>Mycobacteriales</taxon>
        <taxon>Mycobacteriaceae</taxon>
        <taxon>Mycobacterium</taxon>
        <taxon>Mycobacterium simiae complex</taxon>
    </lineage>
</organism>
<name>A0A0U1DUY8_9MYCO</name>
<sequence>MATSTSAHSRNLDISPAIAAARAYAREVRIACDELHDDPFDLAARAALLKLIVDDSPEADASFARALAENGAGTVGD</sequence>